<dbReference type="PANTHER" id="PTHR47683:SF2">
    <property type="entry name" value="RNA-BINDING S4 DOMAIN-CONTAINING PROTEIN"/>
    <property type="match status" value="1"/>
</dbReference>
<dbReference type="FunFam" id="3.10.290.10:FF:000003">
    <property type="entry name" value="Pseudouridine synthase"/>
    <property type="match status" value="1"/>
</dbReference>
<evidence type="ECO:0000313" key="7">
    <source>
        <dbReference type="EMBL" id="MBH8595332.1"/>
    </source>
</evidence>
<dbReference type="SUPFAM" id="SSF55174">
    <property type="entry name" value="Alpha-L RNA-binding motif"/>
    <property type="match status" value="1"/>
</dbReference>
<comment type="similarity">
    <text evidence="1 5">Belongs to the pseudouridine synthase RsuA family.</text>
</comment>
<reference evidence="7 8" key="1">
    <citation type="submission" date="2020-12" db="EMBL/GenBank/DDBJ databases">
        <title>WGS of Thermoactinomyces spp.</title>
        <authorList>
            <person name="Cheng K."/>
        </authorList>
    </citation>
    <scope>NUCLEOTIDE SEQUENCE [LARGE SCALE GENOMIC DNA]</scope>
    <source>
        <strain evidence="8">CICC 10671\DSM 43846</strain>
    </source>
</reference>
<accession>A0A8I1DEV1</accession>
<dbReference type="InterPro" id="IPR020094">
    <property type="entry name" value="TruA/RsuA/RluB/E/F_N"/>
</dbReference>
<dbReference type="Gene3D" id="3.30.70.1560">
    <property type="entry name" value="Alpha-L RNA-binding motif"/>
    <property type="match status" value="1"/>
</dbReference>
<name>A0A8I1DEV1_THEIN</name>
<dbReference type="FunFam" id="3.30.70.1560:FF:000001">
    <property type="entry name" value="Pseudouridine synthase"/>
    <property type="match status" value="1"/>
</dbReference>
<dbReference type="GO" id="GO:0120159">
    <property type="term" value="F:rRNA pseudouridine synthase activity"/>
    <property type="evidence" value="ECO:0007669"/>
    <property type="project" value="UniProtKB-ARBA"/>
</dbReference>
<evidence type="ECO:0000256" key="1">
    <source>
        <dbReference type="ARBA" id="ARBA00008348"/>
    </source>
</evidence>
<dbReference type="GO" id="GO:0005829">
    <property type="term" value="C:cytosol"/>
    <property type="evidence" value="ECO:0007669"/>
    <property type="project" value="UniProtKB-ARBA"/>
</dbReference>
<comment type="caution">
    <text evidence="7">The sequence shown here is derived from an EMBL/GenBank/DDBJ whole genome shotgun (WGS) entry which is preliminary data.</text>
</comment>
<dbReference type="InterPro" id="IPR036986">
    <property type="entry name" value="S4_RNA-bd_sf"/>
</dbReference>
<feature type="domain" description="RNA-binding S4" evidence="6">
    <location>
        <begin position="2"/>
        <end position="66"/>
    </location>
</feature>
<evidence type="ECO:0000256" key="4">
    <source>
        <dbReference type="PROSITE-ProRule" id="PRU00182"/>
    </source>
</evidence>
<dbReference type="RefSeq" id="WP_181732033.1">
    <property type="nucleotide sequence ID" value="NZ_JACEIR010000005.1"/>
</dbReference>
<evidence type="ECO:0000313" key="8">
    <source>
        <dbReference type="Proteomes" id="UP000633619"/>
    </source>
</evidence>
<dbReference type="InterPro" id="IPR002942">
    <property type="entry name" value="S4_RNA-bd"/>
</dbReference>
<dbReference type="Proteomes" id="UP000633619">
    <property type="component" value="Unassembled WGS sequence"/>
</dbReference>
<dbReference type="InterPro" id="IPR042092">
    <property type="entry name" value="PsdUridine_s_RsuA/RluB/E/F_cat"/>
</dbReference>
<dbReference type="PANTHER" id="PTHR47683">
    <property type="entry name" value="PSEUDOURIDINE SYNTHASE FAMILY PROTEIN-RELATED"/>
    <property type="match status" value="1"/>
</dbReference>
<evidence type="ECO:0000256" key="2">
    <source>
        <dbReference type="ARBA" id="ARBA00022884"/>
    </source>
</evidence>
<sequence length="239" mass="27777">MERLQKVLAQAGVASRRRSEELIRSGRVKVNGQRVTELGTKVNPRQDRIEVDDRPVVLERKRTFLFYKPEQVITSMHDPQGRKVVADYFRDIPERVFPVGRLDYDTEGLLIMTNDGELTHRLLHPRYKVNKVYIATVEGKPGPKALKQLERGVKLEDGWTAPAKVRFLSHSSQDNTSRVELTIYEGRKRQVRRMLKAVGHRVIHLIRVRFGFLTLEGLSKGEFRELTDEEIQRLKKEIL</sequence>
<dbReference type="PROSITE" id="PS50889">
    <property type="entry name" value="S4"/>
    <property type="match status" value="1"/>
</dbReference>
<proteinExistence type="inferred from homology"/>
<keyword evidence="2 4" id="KW-0694">RNA-binding</keyword>
<dbReference type="SMART" id="SM00363">
    <property type="entry name" value="S4"/>
    <property type="match status" value="1"/>
</dbReference>
<dbReference type="Gene3D" id="3.30.70.580">
    <property type="entry name" value="Pseudouridine synthase I, catalytic domain, N-terminal subdomain"/>
    <property type="match status" value="1"/>
</dbReference>
<evidence type="ECO:0000259" key="6">
    <source>
        <dbReference type="SMART" id="SM00363"/>
    </source>
</evidence>
<protein>
    <recommendedName>
        <fullName evidence="5">Pseudouridine synthase</fullName>
        <ecNumber evidence="5">5.4.99.-</ecNumber>
    </recommendedName>
</protein>
<dbReference type="SUPFAM" id="SSF55120">
    <property type="entry name" value="Pseudouridine synthase"/>
    <property type="match status" value="1"/>
</dbReference>
<dbReference type="InterPro" id="IPR000748">
    <property type="entry name" value="PsdUridine_synth_RsuA/RluB/E/F"/>
</dbReference>
<dbReference type="CDD" id="cd02870">
    <property type="entry name" value="PseudoU_synth_RsuA_like"/>
    <property type="match status" value="1"/>
</dbReference>
<organism evidence="7 8">
    <name type="scientific">Thermoactinomyces intermedius</name>
    <dbReference type="NCBI Taxonomy" id="2024"/>
    <lineage>
        <taxon>Bacteria</taxon>
        <taxon>Bacillati</taxon>
        <taxon>Bacillota</taxon>
        <taxon>Bacilli</taxon>
        <taxon>Bacillales</taxon>
        <taxon>Thermoactinomycetaceae</taxon>
        <taxon>Thermoactinomyces</taxon>
    </lineage>
</organism>
<evidence type="ECO:0000256" key="5">
    <source>
        <dbReference type="RuleBase" id="RU003887"/>
    </source>
</evidence>
<dbReference type="AlphaFoldDB" id="A0A8I1DEV1"/>
<gene>
    <name evidence="7" type="ORF">I8U20_08305</name>
</gene>
<dbReference type="InterPro" id="IPR006145">
    <property type="entry name" value="PsdUridine_synth_RsuA/RluA"/>
</dbReference>
<dbReference type="Gene3D" id="3.10.290.10">
    <property type="entry name" value="RNA-binding S4 domain"/>
    <property type="match status" value="1"/>
</dbReference>
<dbReference type="PROSITE" id="PS01149">
    <property type="entry name" value="PSI_RSU"/>
    <property type="match status" value="1"/>
</dbReference>
<dbReference type="NCBIfam" id="TIGR00093">
    <property type="entry name" value="pseudouridine synthase"/>
    <property type="match status" value="1"/>
</dbReference>
<dbReference type="CDD" id="cd00165">
    <property type="entry name" value="S4"/>
    <property type="match status" value="1"/>
</dbReference>
<dbReference type="Pfam" id="PF01479">
    <property type="entry name" value="S4"/>
    <property type="match status" value="1"/>
</dbReference>
<keyword evidence="3 5" id="KW-0413">Isomerase</keyword>
<dbReference type="GO" id="GO:0003723">
    <property type="term" value="F:RNA binding"/>
    <property type="evidence" value="ECO:0007669"/>
    <property type="project" value="UniProtKB-KW"/>
</dbReference>
<dbReference type="Pfam" id="PF00849">
    <property type="entry name" value="PseudoU_synth_2"/>
    <property type="match status" value="1"/>
</dbReference>
<dbReference type="InterPro" id="IPR018496">
    <property type="entry name" value="PsdUridine_synth_RsuA/RluB_CS"/>
</dbReference>
<keyword evidence="8" id="KW-1185">Reference proteome</keyword>
<evidence type="ECO:0000256" key="3">
    <source>
        <dbReference type="ARBA" id="ARBA00023235"/>
    </source>
</evidence>
<dbReference type="EMBL" id="JAECVW010000004">
    <property type="protein sequence ID" value="MBH8595332.1"/>
    <property type="molecule type" value="Genomic_DNA"/>
</dbReference>
<dbReference type="EC" id="5.4.99.-" evidence="5"/>
<dbReference type="GO" id="GO:0000455">
    <property type="term" value="P:enzyme-directed rRNA pseudouridine synthesis"/>
    <property type="evidence" value="ECO:0007669"/>
    <property type="project" value="UniProtKB-ARBA"/>
</dbReference>
<dbReference type="InterPro" id="IPR050343">
    <property type="entry name" value="RsuA_PseudoU_synthase"/>
</dbReference>
<dbReference type="InterPro" id="IPR020103">
    <property type="entry name" value="PsdUridine_synth_cat_dom_sf"/>
</dbReference>